<protein>
    <submittedName>
        <fullName evidence="10">Spore germination protein YndF</fullName>
    </submittedName>
</protein>
<dbReference type="Pfam" id="PF25198">
    <property type="entry name" value="Spore_GerAC_N"/>
    <property type="match status" value="1"/>
</dbReference>
<comment type="similarity">
    <text evidence="2">Belongs to the GerABKC lipoprotein family.</text>
</comment>
<gene>
    <name evidence="10" type="primary">yndF</name>
    <name evidence="10" type="ORF">J2TS6_13300</name>
</gene>
<feature type="domain" description="Spore germination protein N-terminal" evidence="9">
    <location>
        <begin position="30"/>
        <end position="199"/>
    </location>
</feature>
<dbReference type="GO" id="GO:0016020">
    <property type="term" value="C:membrane"/>
    <property type="evidence" value="ECO:0007669"/>
    <property type="project" value="UniProtKB-SubCell"/>
</dbReference>
<evidence type="ECO:0000256" key="7">
    <source>
        <dbReference type="ARBA" id="ARBA00023288"/>
    </source>
</evidence>
<evidence type="ECO:0000256" key="1">
    <source>
        <dbReference type="ARBA" id="ARBA00004635"/>
    </source>
</evidence>
<feature type="domain" description="Spore germination GerAC-like C-terminal" evidence="8">
    <location>
        <begin position="220"/>
        <end position="384"/>
    </location>
</feature>
<evidence type="ECO:0000256" key="5">
    <source>
        <dbReference type="ARBA" id="ARBA00023136"/>
    </source>
</evidence>
<evidence type="ECO:0000256" key="4">
    <source>
        <dbReference type="ARBA" id="ARBA00022729"/>
    </source>
</evidence>
<dbReference type="GO" id="GO:0009847">
    <property type="term" value="P:spore germination"/>
    <property type="evidence" value="ECO:0007669"/>
    <property type="project" value="InterPro"/>
</dbReference>
<proteinExistence type="inferred from homology"/>
<dbReference type="PANTHER" id="PTHR35789">
    <property type="entry name" value="SPORE GERMINATION PROTEIN B3"/>
    <property type="match status" value="1"/>
</dbReference>
<evidence type="ECO:0000256" key="3">
    <source>
        <dbReference type="ARBA" id="ARBA00022544"/>
    </source>
</evidence>
<reference evidence="10" key="1">
    <citation type="submission" date="2021-03" db="EMBL/GenBank/DDBJ databases">
        <title>Antimicrobial resistance genes in bacteria isolated from Japanese honey, and their potential for conferring macrolide and lincosamide resistance in the American foulbrood pathogen Paenibacillus larvae.</title>
        <authorList>
            <person name="Okamoto M."/>
            <person name="Kumagai M."/>
            <person name="Kanamori H."/>
            <person name="Takamatsu D."/>
        </authorList>
    </citation>
    <scope>NUCLEOTIDE SEQUENCE</scope>
    <source>
        <strain evidence="10">J2TS6</strain>
    </source>
</reference>
<keyword evidence="6" id="KW-0564">Palmitate</keyword>
<dbReference type="InterPro" id="IPR008844">
    <property type="entry name" value="Spore_GerAC-like"/>
</dbReference>
<dbReference type="RefSeq" id="WP_160040080.1">
    <property type="nucleotide sequence ID" value="NZ_BORQ01000001.1"/>
</dbReference>
<dbReference type="InterPro" id="IPR038501">
    <property type="entry name" value="Spore_GerAC_C_sf"/>
</dbReference>
<evidence type="ECO:0000313" key="10">
    <source>
        <dbReference type="EMBL" id="GIO30189.1"/>
    </source>
</evidence>
<dbReference type="Gene3D" id="3.30.300.210">
    <property type="entry name" value="Nutrient germinant receptor protein C, domain 3"/>
    <property type="match status" value="1"/>
</dbReference>
<dbReference type="InterPro" id="IPR046953">
    <property type="entry name" value="Spore_GerAC-like_C"/>
</dbReference>
<dbReference type="PANTHER" id="PTHR35789:SF1">
    <property type="entry name" value="SPORE GERMINATION PROTEIN B3"/>
    <property type="match status" value="1"/>
</dbReference>
<organism evidence="10 11">
    <name type="scientific">Paenibacillus albilobatus</name>
    <dbReference type="NCBI Taxonomy" id="2716884"/>
    <lineage>
        <taxon>Bacteria</taxon>
        <taxon>Bacillati</taxon>
        <taxon>Bacillota</taxon>
        <taxon>Bacilli</taxon>
        <taxon>Bacillales</taxon>
        <taxon>Paenibacillaceae</taxon>
        <taxon>Paenibacillus</taxon>
    </lineage>
</organism>
<keyword evidence="3" id="KW-0309">Germination</keyword>
<dbReference type="InterPro" id="IPR057336">
    <property type="entry name" value="GerAC_N"/>
</dbReference>
<keyword evidence="7" id="KW-0449">Lipoprotein</keyword>
<accession>A0A920CAL2</accession>
<comment type="caution">
    <text evidence="10">The sequence shown here is derived from an EMBL/GenBank/DDBJ whole genome shotgun (WGS) entry which is preliminary data.</text>
</comment>
<dbReference type="Proteomes" id="UP000679779">
    <property type="component" value="Unassembled WGS sequence"/>
</dbReference>
<dbReference type="PROSITE" id="PS51257">
    <property type="entry name" value="PROKAR_LIPOPROTEIN"/>
    <property type="match status" value="1"/>
</dbReference>
<evidence type="ECO:0000259" key="9">
    <source>
        <dbReference type="Pfam" id="PF25198"/>
    </source>
</evidence>
<evidence type="ECO:0000259" key="8">
    <source>
        <dbReference type="Pfam" id="PF05504"/>
    </source>
</evidence>
<dbReference type="NCBIfam" id="TIGR02887">
    <property type="entry name" value="spore_ger_x_C"/>
    <property type="match status" value="1"/>
</dbReference>
<dbReference type="AlphaFoldDB" id="A0A920CAL2"/>
<sequence length="402" mass="45164">MKYSQWGRKAFVLTISLFSLFMLGGCWSSLELNERIFVRLMVVDKSEEGVQLTLGFPLSNRMIPGMAESSGQAGGKAYSYVTKSGADIGQAFRKIQINLSRKINFGQTRVIVVGRELAEEGIEPVLEFAARHPSLYINSNLYVTTGEAKDVSTIATVSERFPSDILTAFARLHSVIDTTCKDFMAANYNGGDIAVSLLRLKTQRIETEKEKEQIWVEPVGAAIFKQGKMVGTLNIKEMRGGLWILNKLRDAEITIHSPTDGKDVSFMIRRMKTHIKPLVGRNRVLIRIYSKGEAEVISSDSGIDLSNPQELRRIEHSLSAEVTKRIGKAIGKSIDLQSDAFHFGSYIDWKYPREWKRIKPRWRDIYGNSLDFAARVDVKIKRLGTIKEPVGKTLGPKTKEES</sequence>
<dbReference type="Pfam" id="PF05504">
    <property type="entry name" value="Spore_GerAC"/>
    <property type="match status" value="1"/>
</dbReference>
<comment type="subcellular location">
    <subcellularLocation>
        <location evidence="1">Membrane</location>
        <topology evidence="1">Lipid-anchor</topology>
    </subcellularLocation>
</comment>
<evidence type="ECO:0000256" key="6">
    <source>
        <dbReference type="ARBA" id="ARBA00023139"/>
    </source>
</evidence>
<keyword evidence="11" id="KW-1185">Reference proteome</keyword>
<evidence type="ECO:0000256" key="2">
    <source>
        <dbReference type="ARBA" id="ARBA00007886"/>
    </source>
</evidence>
<evidence type="ECO:0000313" key="11">
    <source>
        <dbReference type="Proteomes" id="UP000679779"/>
    </source>
</evidence>
<name>A0A920CAL2_9BACL</name>
<keyword evidence="4" id="KW-0732">Signal</keyword>
<dbReference type="EMBL" id="BORQ01000001">
    <property type="protein sequence ID" value="GIO30189.1"/>
    <property type="molecule type" value="Genomic_DNA"/>
</dbReference>
<keyword evidence="5" id="KW-0472">Membrane</keyword>